<accession>A0A0A9HBH5</accession>
<sequence length="34" mass="3964">MLFMSLTQLDEFRRVNHSPLSCTAIVVHHLKILL</sequence>
<protein>
    <submittedName>
        <fullName evidence="1">Uncharacterized protein</fullName>
    </submittedName>
</protein>
<dbReference type="AlphaFoldDB" id="A0A0A9HBH5"/>
<organism evidence="1">
    <name type="scientific">Arundo donax</name>
    <name type="common">Giant reed</name>
    <name type="synonym">Donax arundinaceus</name>
    <dbReference type="NCBI Taxonomy" id="35708"/>
    <lineage>
        <taxon>Eukaryota</taxon>
        <taxon>Viridiplantae</taxon>
        <taxon>Streptophyta</taxon>
        <taxon>Embryophyta</taxon>
        <taxon>Tracheophyta</taxon>
        <taxon>Spermatophyta</taxon>
        <taxon>Magnoliopsida</taxon>
        <taxon>Liliopsida</taxon>
        <taxon>Poales</taxon>
        <taxon>Poaceae</taxon>
        <taxon>PACMAD clade</taxon>
        <taxon>Arundinoideae</taxon>
        <taxon>Arundineae</taxon>
        <taxon>Arundo</taxon>
    </lineage>
</organism>
<evidence type="ECO:0000313" key="1">
    <source>
        <dbReference type="EMBL" id="JAE33139.1"/>
    </source>
</evidence>
<proteinExistence type="predicted"/>
<reference evidence="1" key="2">
    <citation type="journal article" date="2015" name="Data Brief">
        <title>Shoot transcriptome of the giant reed, Arundo donax.</title>
        <authorList>
            <person name="Barrero R.A."/>
            <person name="Guerrero F.D."/>
            <person name="Moolhuijzen P."/>
            <person name="Goolsby J.A."/>
            <person name="Tidwell J."/>
            <person name="Bellgard S.E."/>
            <person name="Bellgard M.I."/>
        </authorList>
    </citation>
    <scope>NUCLEOTIDE SEQUENCE</scope>
    <source>
        <tissue evidence="1">Shoot tissue taken approximately 20 cm above the soil surface</tissue>
    </source>
</reference>
<dbReference type="EMBL" id="GBRH01164757">
    <property type="protein sequence ID" value="JAE33139.1"/>
    <property type="molecule type" value="Transcribed_RNA"/>
</dbReference>
<name>A0A0A9HBH5_ARUDO</name>
<reference evidence="1" key="1">
    <citation type="submission" date="2014-09" db="EMBL/GenBank/DDBJ databases">
        <authorList>
            <person name="Magalhaes I.L.F."/>
            <person name="Oliveira U."/>
            <person name="Santos F.R."/>
            <person name="Vidigal T.H.D.A."/>
            <person name="Brescovit A.D."/>
            <person name="Santos A.J."/>
        </authorList>
    </citation>
    <scope>NUCLEOTIDE SEQUENCE</scope>
    <source>
        <tissue evidence="1">Shoot tissue taken approximately 20 cm above the soil surface</tissue>
    </source>
</reference>